<accession>A0ABD3P1N0</accession>
<dbReference type="PANTHER" id="PTHR21343">
    <property type="entry name" value="DETHIOBIOTIN SYNTHETASE"/>
    <property type="match status" value="1"/>
</dbReference>
<dbReference type="InterPro" id="IPR028979">
    <property type="entry name" value="Ser_kin/Pase_Hpr-like_N_sf"/>
</dbReference>
<name>A0ABD3P1N0_9STRA</name>
<keyword evidence="3" id="KW-1185">Reference proteome</keyword>
<dbReference type="Gene3D" id="3.40.50.300">
    <property type="entry name" value="P-loop containing nucleotide triphosphate hydrolases"/>
    <property type="match status" value="1"/>
</dbReference>
<reference evidence="2 3" key="1">
    <citation type="submission" date="2024-10" db="EMBL/GenBank/DDBJ databases">
        <title>Updated reference genomes for cyclostephanoid diatoms.</title>
        <authorList>
            <person name="Roberts W.R."/>
            <person name="Alverson A.J."/>
        </authorList>
    </citation>
    <scope>NUCLEOTIDE SEQUENCE [LARGE SCALE GENOMIC DNA]</scope>
    <source>
        <strain evidence="2 3">AJA010-31</strain>
    </source>
</reference>
<keyword evidence="1" id="KW-0315">Glutamine amidotransferase</keyword>
<dbReference type="Proteomes" id="UP001530400">
    <property type="component" value="Unassembled WGS sequence"/>
</dbReference>
<gene>
    <name evidence="2" type="ORF">ACHAWO_000289</name>
</gene>
<dbReference type="CDD" id="cd03109">
    <property type="entry name" value="DTBS"/>
    <property type="match status" value="1"/>
</dbReference>
<evidence type="ECO:0000313" key="3">
    <source>
        <dbReference type="Proteomes" id="UP001530400"/>
    </source>
</evidence>
<proteinExistence type="predicted"/>
<evidence type="ECO:0000256" key="1">
    <source>
        <dbReference type="ARBA" id="ARBA00022962"/>
    </source>
</evidence>
<comment type="caution">
    <text evidence="2">The sequence shown here is derived from an EMBL/GenBank/DDBJ whole genome shotgun (WGS) entry which is preliminary data.</text>
</comment>
<evidence type="ECO:0000313" key="2">
    <source>
        <dbReference type="EMBL" id="KAL3782050.1"/>
    </source>
</evidence>
<evidence type="ECO:0008006" key="4">
    <source>
        <dbReference type="Google" id="ProtNLM"/>
    </source>
</evidence>
<dbReference type="PANTHER" id="PTHR21343:SF8">
    <property type="entry name" value="DRTGG DOMAIN-CONTAINING PROTEIN"/>
    <property type="match status" value="1"/>
</dbReference>
<dbReference type="InterPro" id="IPR027417">
    <property type="entry name" value="P-loop_NTPase"/>
</dbReference>
<protein>
    <recommendedName>
        <fullName evidence="4">DRTGG domain-containing protein</fullName>
    </recommendedName>
</protein>
<dbReference type="SUPFAM" id="SSF52540">
    <property type="entry name" value="P-loop containing nucleoside triphosphate hydrolases"/>
    <property type="match status" value="1"/>
</dbReference>
<dbReference type="AlphaFoldDB" id="A0ABD3P1N0"/>
<organism evidence="2 3">
    <name type="scientific">Cyclotella atomus</name>
    <dbReference type="NCBI Taxonomy" id="382360"/>
    <lineage>
        <taxon>Eukaryota</taxon>
        <taxon>Sar</taxon>
        <taxon>Stramenopiles</taxon>
        <taxon>Ochrophyta</taxon>
        <taxon>Bacillariophyta</taxon>
        <taxon>Coscinodiscophyceae</taxon>
        <taxon>Thalassiosirophycidae</taxon>
        <taxon>Stephanodiscales</taxon>
        <taxon>Stephanodiscaceae</taxon>
        <taxon>Cyclotella</taxon>
    </lineage>
</organism>
<dbReference type="EMBL" id="JALLPJ020000822">
    <property type="protein sequence ID" value="KAL3782050.1"/>
    <property type="molecule type" value="Genomic_DNA"/>
</dbReference>
<dbReference type="Pfam" id="PF13500">
    <property type="entry name" value="AAA_26"/>
    <property type="match status" value="1"/>
</dbReference>
<dbReference type="Gene3D" id="3.40.1390.20">
    <property type="entry name" value="HprK N-terminal domain-like"/>
    <property type="match status" value="1"/>
</dbReference>
<sequence length="494" mass="54195">MSLNSAMYRSRVHLYLHLAPSIICEAQSSIDPASPSRSLSSTATETIRHQRPIYVAATKQHVGKTSVSLALVSHFTKRFGPENVGYMKAVGQQCLRVWEENEGDETSEEKGHYVTIDKDVKLIRDHFRLKHLKFADMSPVLIPRGYTKSYLDGEIDHQSQMADIRRAYLNIVRSTSEYDQMGVRSNNSITICEGTGHAGVGSVVGAGNARVAAELGADVVLVANGGLGKAYDELELNRSLCLQYGVNIAGVIINKVQPEKYDQTRNYLTKAIQSMWKGPNGEPAPPLLGVVPDRPYLGCPALADVESTFDSVLLSGSDHRYRHYDVGSNVQGRSIGMSMVTTDLAAFLRTLQRQHEGARTMFICHSTRDDVILGFLGEYRRRARRGMPFESALVICTGGDDGLDELGENSELAPEVCEMIMDAGPSGPPVLVAAGRSPAEAAKEIRTMTPKFNANDERRVSRATEHYEPYIDFDLLLDRTSSVTDIGRADGAIA</sequence>